<reference evidence="2 3" key="1">
    <citation type="submission" date="2019-02" db="EMBL/GenBank/DDBJ databases">
        <title>Hansschlegelia quercus sp. nov., a novel methylotrophic bacterium from buds of oak (Quercus robur L.).</title>
        <authorList>
            <person name="Agafonova N.V."/>
            <person name="Kaparullina E.N."/>
            <person name="Grouzdev D.S."/>
            <person name="Doronina N.V."/>
        </authorList>
    </citation>
    <scope>NUCLEOTIDE SEQUENCE [LARGE SCALE GENOMIC DNA]</scope>
    <source>
        <strain evidence="2 3">Dub</strain>
    </source>
</reference>
<dbReference type="RefSeq" id="WP_131001535.1">
    <property type="nucleotide sequence ID" value="NZ_JBHSZR010000002.1"/>
</dbReference>
<comment type="caution">
    <text evidence="2">The sequence shown here is derived from an EMBL/GenBank/DDBJ whole genome shotgun (WGS) entry which is preliminary data.</text>
</comment>
<dbReference type="AlphaFoldDB" id="A0A4Q9GR54"/>
<dbReference type="Proteomes" id="UP000291613">
    <property type="component" value="Unassembled WGS sequence"/>
</dbReference>
<accession>A0A4Q9GR54</accession>
<sequence>MRAFLPVVALVVASLASPAFAASSGLKQPHLNACNKKADAAGVTGRARSEAVQDCIEPSKKMKTGKSMKKRSMN</sequence>
<evidence type="ECO:0000313" key="3">
    <source>
        <dbReference type="Proteomes" id="UP000291613"/>
    </source>
</evidence>
<evidence type="ECO:0000313" key="2">
    <source>
        <dbReference type="EMBL" id="TBN55284.1"/>
    </source>
</evidence>
<keyword evidence="3" id="KW-1185">Reference proteome</keyword>
<organism evidence="2 3">
    <name type="scientific">Hansschlegelia quercus</name>
    <dbReference type="NCBI Taxonomy" id="2528245"/>
    <lineage>
        <taxon>Bacteria</taxon>
        <taxon>Pseudomonadati</taxon>
        <taxon>Pseudomonadota</taxon>
        <taxon>Alphaproteobacteria</taxon>
        <taxon>Hyphomicrobiales</taxon>
        <taxon>Methylopilaceae</taxon>
        <taxon>Hansschlegelia</taxon>
    </lineage>
</organism>
<dbReference type="EMBL" id="SIUB01000001">
    <property type="protein sequence ID" value="TBN55284.1"/>
    <property type="molecule type" value="Genomic_DNA"/>
</dbReference>
<name>A0A4Q9GR54_9HYPH</name>
<keyword evidence="1" id="KW-0732">Signal</keyword>
<gene>
    <name evidence="2" type="ORF">EYR15_03920</name>
</gene>
<protein>
    <recommendedName>
        <fullName evidence="4">Phosphate starvation-inducible protein PsiF</fullName>
    </recommendedName>
</protein>
<evidence type="ECO:0008006" key="4">
    <source>
        <dbReference type="Google" id="ProtNLM"/>
    </source>
</evidence>
<proteinExistence type="predicted"/>
<feature type="chain" id="PRO_5020180222" description="Phosphate starvation-inducible protein PsiF" evidence="1">
    <location>
        <begin position="22"/>
        <end position="74"/>
    </location>
</feature>
<evidence type="ECO:0000256" key="1">
    <source>
        <dbReference type="SAM" id="SignalP"/>
    </source>
</evidence>
<feature type="signal peptide" evidence="1">
    <location>
        <begin position="1"/>
        <end position="21"/>
    </location>
</feature>